<dbReference type="Pfam" id="PF05013">
    <property type="entry name" value="FGase"/>
    <property type="match status" value="1"/>
</dbReference>
<protein>
    <recommendedName>
        <fullName evidence="4">N-formylglutamate amidohydrolase</fullName>
    </recommendedName>
</protein>
<dbReference type="EMBL" id="MQWD01000001">
    <property type="protein sequence ID" value="PAP77822.1"/>
    <property type="molecule type" value="Genomic_DNA"/>
</dbReference>
<dbReference type="Gene3D" id="3.40.630.40">
    <property type="entry name" value="Zn-dependent exopeptidases"/>
    <property type="match status" value="1"/>
</dbReference>
<proteinExistence type="predicted"/>
<feature type="region of interest" description="Disordered" evidence="1">
    <location>
        <begin position="140"/>
        <end position="160"/>
    </location>
</feature>
<name>A0A271J2U7_9BACT</name>
<sequence>MSDAFSITAGPGPLVAAAVHDGHGIHPETLPHIALPEAERLREEDPFTGRLTDVAPTRVVGRRSRFEVDLNRPREGALYRTPDDAWGLDVWHDGVPDPVAERSLALYDDFYRAVEKLLAMKIEEYGSVVVYDLHSYNHRREGPDGPRADPEGNPEVNVGTGSLDRLRWGPLVDRFMADLRDGAAEAGLADLDVRENVKFQGGHFSRWVHDTFGNAACVLAVEFKKTFMDEWSGQVDEPHLGRLREALAHTVPGALEERKAATPEPAAR</sequence>
<evidence type="ECO:0000313" key="3">
    <source>
        <dbReference type="Proteomes" id="UP000216339"/>
    </source>
</evidence>
<dbReference type="RefSeq" id="WP_095511492.1">
    <property type="nucleotide sequence ID" value="NZ_MQWD01000001.1"/>
</dbReference>
<gene>
    <name evidence="2" type="ORF">BSZ37_15915</name>
</gene>
<reference evidence="2 3" key="1">
    <citation type="submission" date="2016-11" db="EMBL/GenBank/DDBJ databases">
        <title>Study of marine rhodopsin-containing bacteria.</title>
        <authorList>
            <person name="Yoshizawa S."/>
            <person name="Kumagai Y."/>
            <person name="Kogure K."/>
        </authorList>
    </citation>
    <scope>NUCLEOTIDE SEQUENCE [LARGE SCALE GENOMIC DNA]</scope>
    <source>
        <strain evidence="2 3">SAORIC-28</strain>
    </source>
</reference>
<feature type="compositionally biased region" description="Basic and acidic residues" evidence="1">
    <location>
        <begin position="140"/>
        <end position="150"/>
    </location>
</feature>
<accession>A0A271J2U7</accession>
<keyword evidence="3" id="KW-1185">Reference proteome</keyword>
<dbReference type="Proteomes" id="UP000216339">
    <property type="component" value="Unassembled WGS sequence"/>
</dbReference>
<evidence type="ECO:0000256" key="1">
    <source>
        <dbReference type="SAM" id="MobiDB-lite"/>
    </source>
</evidence>
<comment type="caution">
    <text evidence="2">The sequence shown here is derived from an EMBL/GenBank/DDBJ whole genome shotgun (WGS) entry which is preliminary data.</text>
</comment>
<organism evidence="2 3">
    <name type="scientific">Rubrivirga marina</name>
    <dbReference type="NCBI Taxonomy" id="1196024"/>
    <lineage>
        <taxon>Bacteria</taxon>
        <taxon>Pseudomonadati</taxon>
        <taxon>Rhodothermota</taxon>
        <taxon>Rhodothermia</taxon>
        <taxon>Rhodothermales</taxon>
        <taxon>Rubricoccaceae</taxon>
        <taxon>Rubrivirga</taxon>
    </lineage>
</organism>
<dbReference type="SUPFAM" id="SSF53187">
    <property type="entry name" value="Zn-dependent exopeptidases"/>
    <property type="match status" value="1"/>
</dbReference>
<dbReference type="InterPro" id="IPR007709">
    <property type="entry name" value="N-FG_amidohydro"/>
</dbReference>
<evidence type="ECO:0008006" key="4">
    <source>
        <dbReference type="Google" id="ProtNLM"/>
    </source>
</evidence>
<dbReference type="OrthoDB" id="9785840at2"/>
<evidence type="ECO:0000313" key="2">
    <source>
        <dbReference type="EMBL" id="PAP77822.1"/>
    </source>
</evidence>
<dbReference type="AlphaFoldDB" id="A0A271J2U7"/>